<dbReference type="PRINTS" id="PR00935">
    <property type="entry name" value="BAND41"/>
</dbReference>
<dbReference type="PRINTS" id="PR00661">
    <property type="entry name" value="ERMFAMILY"/>
</dbReference>
<evidence type="ECO:0000313" key="15">
    <source>
        <dbReference type="Ensembl" id="ENSCAFP00040005433.1"/>
    </source>
</evidence>
<dbReference type="InterPro" id="IPR014847">
    <property type="entry name" value="FA"/>
</dbReference>
<evidence type="ECO:0000256" key="8">
    <source>
        <dbReference type="ARBA" id="ARBA00030419"/>
    </source>
</evidence>
<evidence type="ECO:0000256" key="7">
    <source>
        <dbReference type="ARBA" id="ARBA00023658"/>
    </source>
</evidence>
<feature type="region of interest" description="Disordered" evidence="12">
    <location>
        <begin position="151"/>
        <end position="249"/>
    </location>
</feature>
<dbReference type="GO" id="GO:0003779">
    <property type="term" value="F:actin binding"/>
    <property type="evidence" value="ECO:0007669"/>
    <property type="project" value="UniProtKB-KW"/>
</dbReference>
<evidence type="ECO:0000256" key="11">
    <source>
        <dbReference type="ARBA" id="ARBA00078357"/>
    </source>
</evidence>
<evidence type="ECO:0000256" key="2">
    <source>
        <dbReference type="ARBA" id="ARBA00004544"/>
    </source>
</evidence>
<dbReference type="SMART" id="SM01196">
    <property type="entry name" value="FERM_C"/>
    <property type="match status" value="1"/>
</dbReference>
<feature type="region of interest" description="Disordered" evidence="12">
    <location>
        <begin position="74"/>
        <end position="138"/>
    </location>
</feature>
<proteinExistence type="predicted"/>
<dbReference type="InterPro" id="IPR029071">
    <property type="entry name" value="Ubiquitin-like_domsf"/>
</dbReference>
<keyword evidence="6" id="KW-0206">Cytoskeleton</keyword>
<name>A0A8C0QD36_CANLF</name>
<feature type="compositionally biased region" description="Low complexity" evidence="12">
    <location>
        <begin position="624"/>
        <end position="635"/>
    </location>
</feature>
<dbReference type="InterPro" id="IPR019749">
    <property type="entry name" value="Band_41_domain"/>
</dbReference>
<dbReference type="Proteomes" id="UP000694429">
    <property type="component" value="Chromosome 1"/>
</dbReference>
<dbReference type="InterPro" id="IPR018979">
    <property type="entry name" value="FERM_N"/>
</dbReference>
<keyword evidence="4" id="KW-0597">Phosphoprotein</keyword>
<dbReference type="InterPro" id="IPR000299">
    <property type="entry name" value="FERM_domain"/>
</dbReference>
<feature type="compositionally biased region" description="Basic and acidic residues" evidence="12">
    <location>
        <begin position="219"/>
        <end position="229"/>
    </location>
</feature>
<dbReference type="CDD" id="cd13184">
    <property type="entry name" value="FERM_C_4_1_family"/>
    <property type="match status" value="1"/>
</dbReference>
<evidence type="ECO:0000256" key="12">
    <source>
        <dbReference type="SAM" id="MobiDB-lite"/>
    </source>
</evidence>
<evidence type="ECO:0000313" key="16">
    <source>
        <dbReference type="Proteomes" id="UP000694542"/>
    </source>
</evidence>
<dbReference type="OrthoDB" id="6589456at2759"/>
<feature type="region of interest" description="Disordered" evidence="12">
    <location>
        <begin position="624"/>
        <end position="652"/>
    </location>
</feature>
<dbReference type="PROSITE" id="PS50057">
    <property type="entry name" value="FERM_3"/>
    <property type="match status" value="1"/>
</dbReference>
<accession>A0A8C0QD36</accession>
<dbReference type="Pfam" id="PF08736">
    <property type="entry name" value="FA"/>
    <property type="match status" value="1"/>
</dbReference>
<feature type="compositionally biased region" description="Basic and acidic residues" evidence="12">
    <location>
        <begin position="176"/>
        <end position="190"/>
    </location>
</feature>
<dbReference type="Ensembl" id="ENSCAFT00040006286.1">
    <property type="protein sequence ID" value="ENSCAFP00040005433.1"/>
    <property type="gene ID" value="ENSCAFG00040002765.1"/>
</dbReference>
<keyword evidence="5" id="KW-0009">Actin-binding</keyword>
<dbReference type="InterPro" id="IPR019748">
    <property type="entry name" value="FERM_central"/>
</dbReference>
<dbReference type="GO" id="GO:0005938">
    <property type="term" value="C:cell cortex"/>
    <property type="evidence" value="ECO:0007669"/>
    <property type="project" value="UniProtKB-SubCell"/>
</dbReference>
<dbReference type="Gene3D" id="2.30.29.30">
    <property type="entry name" value="Pleckstrin-homology domain (PH domain)/Phosphotyrosine-binding domain (PTB)"/>
    <property type="match status" value="1"/>
</dbReference>
<evidence type="ECO:0000256" key="6">
    <source>
        <dbReference type="ARBA" id="ARBA00023212"/>
    </source>
</evidence>
<dbReference type="Gene3D" id="3.10.20.90">
    <property type="entry name" value="Phosphatidylinositol 3-kinase Catalytic Subunit, Chain A, domain 1"/>
    <property type="match status" value="1"/>
</dbReference>
<dbReference type="PANTHER" id="PTHR23280">
    <property type="entry name" value="4.1 G PROTEIN"/>
    <property type="match status" value="1"/>
</dbReference>
<evidence type="ECO:0000256" key="3">
    <source>
        <dbReference type="ARBA" id="ARBA00022490"/>
    </source>
</evidence>
<dbReference type="AlphaFoldDB" id="A0A8C0QD36"/>
<dbReference type="Gene3D" id="1.20.80.10">
    <property type="match status" value="1"/>
</dbReference>
<reference evidence="15" key="3">
    <citation type="submission" date="2025-05" db="UniProtKB">
        <authorList>
            <consortium name="Ensembl"/>
        </authorList>
    </citation>
    <scope>IDENTIFICATION</scope>
</reference>
<reference evidence="15" key="1">
    <citation type="submission" date="2018-10" db="EMBL/GenBank/DDBJ databases">
        <title>De novo assembly of a Great Dane genome.</title>
        <authorList>
            <person name="Kidd J.M."/>
            <person name="Pendleton A.L."/>
            <person name="Shen F."/>
            <person name="Emery S."/>
        </authorList>
    </citation>
    <scope>NUCLEOTIDE SEQUENCE [LARGE SCALE GENOMIC DNA]</scope>
    <source>
        <strain evidence="15">Great Dane</strain>
    </source>
</reference>
<comment type="function">
    <text evidence="10">Protein 4.1 is a major structural element of the erythrocyte membrane skeleton. It plays a key role in regulating membrane physical properties of mechanical stability and deformability by stabilizing spectrin-actin interaction. Recruits DLG1 to membranes. Required for dynein-dynactin complex and NUMA1 recruitment at the mitotic cell cortex during anaphase.</text>
</comment>
<evidence type="ECO:0000259" key="13">
    <source>
        <dbReference type="PROSITE" id="PS50057"/>
    </source>
</evidence>
<protein>
    <recommendedName>
        <fullName evidence="7">Protein 4.1</fullName>
    </recommendedName>
    <alternativeName>
        <fullName evidence="11">4.1R</fullName>
    </alternativeName>
    <alternativeName>
        <fullName evidence="8">Band 4.1</fullName>
    </alternativeName>
    <alternativeName>
        <fullName evidence="9">Erythrocyte membrane protein band 4.1</fullName>
    </alternativeName>
</protein>
<dbReference type="PROSITE" id="PS00660">
    <property type="entry name" value="FERM_1"/>
    <property type="match status" value="1"/>
</dbReference>
<dbReference type="FunFam" id="2.30.29.30:FF:000001">
    <property type="entry name" value="Erythrocyte membrane protein band 4.1"/>
    <property type="match status" value="1"/>
</dbReference>
<gene>
    <name evidence="15" type="primary">EPB41L2</name>
</gene>
<dbReference type="InterPro" id="IPR000798">
    <property type="entry name" value="Ez/rad/moesin-like"/>
</dbReference>
<dbReference type="Ensembl" id="ENSCAFT00030010233.1">
    <property type="protein sequence ID" value="ENSCAFP00030008960.1"/>
    <property type="gene ID" value="ENSCAFG00030005155.1"/>
</dbReference>
<evidence type="ECO:0000256" key="5">
    <source>
        <dbReference type="ARBA" id="ARBA00023203"/>
    </source>
</evidence>
<dbReference type="Pfam" id="PF00373">
    <property type="entry name" value="FERM_M"/>
    <property type="match status" value="1"/>
</dbReference>
<evidence type="ECO:0000313" key="14">
    <source>
        <dbReference type="Ensembl" id="ENSCAFP00030008960.1"/>
    </source>
</evidence>
<dbReference type="InterPro" id="IPR014352">
    <property type="entry name" value="FERM/acyl-CoA-bd_prot_sf"/>
</dbReference>
<dbReference type="InterPro" id="IPR018980">
    <property type="entry name" value="FERM_PH-like_C"/>
</dbReference>
<dbReference type="CDD" id="cd17202">
    <property type="entry name" value="FERM_F1_EPB41L2"/>
    <property type="match status" value="1"/>
</dbReference>
<evidence type="ECO:0000256" key="10">
    <source>
        <dbReference type="ARBA" id="ARBA00054563"/>
    </source>
</evidence>
<evidence type="ECO:0000256" key="9">
    <source>
        <dbReference type="ARBA" id="ARBA00032586"/>
    </source>
</evidence>
<organism evidence="15 16">
    <name type="scientific">Canis lupus familiaris</name>
    <name type="common">Dog</name>
    <name type="synonym">Canis familiaris</name>
    <dbReference type="NCBI Taxonomy" id="9615"/>
    <lineage>
        <taxon>Eukaryota</taxon>
        <taxon>Metazoa</taxon>
        <taxon>Chordata</taxon>
        <taxon>Craniata</taxon>
        <taxon>Vertebrata</taxon>
        <taxon>Euteleostomi</taxon>
        <taxon>Mammalia</taxon>
        <taxon>Eutheria</taxon>
        <taxon>Laurasiatheria</taxon>
        <taxon>Carnivora</taxon>
        <taxon>Caniformia</taxon>
        <taxon>Canidae</taxon>
        <taxon>Canis</taxon>
    </lineage>
</organism>
<dbReference type="CDD" id="cd14473">
    <property type="entry name" value="FERM_B-lobe"/>
    <property type="match status" value="1"/>
</dbReference>
<dbReference type="SUPFAM" id="SSF50729">
    <property type="entry name" value="PH domain-like"/>
    <property type="match status" value="1"/>
</dbReference>
<evidence type="ECO:0000256" key="4">
    <source>
        <dbReference type="ARBA" id="ARBA00022553"/>
    </source>
</evidence>
<dbReference type="InterPro" id="IPR011993">
    <property type="entry name" value="PH-like_dom_sf"/>
</dbReference>
<sequence length="879" mass="96595">MKVSPCAISAILCHEGLPLRPACLPPPLLPVLTRSHLPANTERARKVTCVISVPFPVEAVAMTTEVGLAAEVKQEPEKVGAAATERPKEAAENRQNPPSEPSEEPGLPPPAADSPGRPRQKREGEPSESRGLARFLPPWLKKQKSYTLVAAGDKEPKEPPRAVVEQVAGPEESSPEGERPHQAEAQERAGSRQQEVTAGVKDEKPEKPAASPEAQSAEEVGKGKEKVDEVQEDVSEEAAKRESKEVQTNELKAEKAAQKAAKKTKMVQCKVMLLDGTEYSCDLEKRAKGQVLFDKVCEHLNLLEKDYFGLLFQESPEQKNWLDPAKEIKRQLRNFPWLFTFNVKFYPPDPSQLTEDLTRYLLCLQLRQDIASGRLPCSFVTHALLGSYTLQAELGDHDPEEHGGGDLSDFQFAPMQTKELEEKVAELHRTHRGLSPAQADSQFLENAKRLSMYGVDLHHAKDSEGVDIKLGVCANGLLIYKDRLRINRFAWPKILKISYKRSNFYIKVRPAELEQFESTIGFKLPNHRAAKRLWKVCVEHHTFYRLVSPEQPPKAKFLTLGSKFRYSGRTQAQTRQASTLIDRPAPHFERTSSKRVSRSLDGAPLGVVEPGLVKDLPGAAGELPAGPGVGSAAAVQDGDGTRDLRSPAKAPHVQFVEGKPVSMCPPSPLIRCVSSLSPNLSPVPERDLLSDISEEDPFGEADRITLDSLELPSTGDPSEQGDGDVTPLDSVLGPGAAPPQPDCPPTREQPLKEAGPEDSEFGYFSFHFCKCFPPSFPSLLDEDGYLAFPSLPKVWVSFLPADIQHYLPITSPSFLPSLILIFGLLLSASQSVPFSLTFALPLALSLCYLEAKATSFNISCDRDLNDRTEEEEAVAGTPT</sequence>
<dbReference type="Pfam" id="PF09379">
    <property type="entry name" value="FERM_N"/>
    <property type="match status" value="1"/>
</dbReference>
<dbReference type="SMART" id="SM00295">
    <property type="entry name" value="B41"/>
    <property type="match status" value="1"/>
</dbReference>
<dbReference type="PROSITE" id="PS00661">
    <property type="entry name" value="FERM_2"/>
    <property type="match status" value="1"/>
</dbReference>
<dbReference type="GO" id="GO:0005856">
    <property type="term" value="C:cytoskeleton"/>
    <property type="evidence" value="ECO:0007669"/>
    <property type="project" value="UniProtKB-SubCell"/>
</dbReference>
<feature type="domain" description="FERM" evidence="13">
    <location>
        <begin position="267"/>
        <end position="548"/>
    </location>
</feature>
<evidence type="ECO:0000256" key="1">
    <source>
        <dbReference type="ARBA" id="ARBA00004245"/>
    </source>
</evidence>
<dbReference type="FunFam" id="3.10.20.90:FF:000002">
    <property type="entry name" value="Erythrocyte protein band 4.1-like 3"/>
    <property type="match status" value="1"/>
</dbReference>
<comment type="subcellular location">
    <subcellularLocation>
        <location evidence="2">Cytoplasm</location>
        <location evidence="2">Cell cortex</location>
    </subcellularLocation>
    <subcellularLocation>
        <location evidence="1">Cytoplasm</location>
        <location evidence="1">Cytoskeleton</location>
    </subcellularLocation>
</comment>
<dbReference type="SMART" id="SM01195">
    <property type="entry name" value="FA"/>
    <property type="match status" value="1"/>
</dbReference>
<dbReference type="PANTHER" id="PTHR23280:SF17">
    <property type="entry name" value="BAND 4.1-LIKE PROTEIN 2"/>
    <property type="match status" value="1"/>
</dbReference>
<feature type="region of interest" description="Disordered" evidence="12">
    <location>
        <begin position="709"/>
        <end position="756"/>
    </location>
</feature>
<dbReference type="FunFam" id="1.20.80.10:FF:000001">
    <property type="entry name" value="Erythrocyte membrane protein band 4.1"/>
    <property type="match status" value="1"/>
</dbReference>
<dbReference type="Proteomes" id="UP000694542">
    <property type="component" value="Chromosome 1"/>
</dbReference>
<dbReference type="SUPFAM" id="SSF47031">
    <property type="entry name" value="Second domain of FERM"/>
    <property type="match status" value="1"/>
</dbReference>
<feature type="compositionally biased region" description="Low complexity" evidence="12">
    <location>
        <begin position="208"/>
        <end position="218"/>
    </location>
</feature>
<feature type="compositionally biased region" description="Basic and acidic residues" evidence="12">
    <location>
        <begin position="237"/>
        <end position="249"/>
    </location>
</feature>
<keyword evidence="3" id="KW-0963">Cytoplasm</keyword>
<reference evidence="14" key="2">
    <citation type="submission" date="2019-03" db="EMBL/GenBank/DDBJ databases">
        <authorList>
            <person name="Warren W.C."/>
            <person name="Johnson G.S."/>
        </authorList>
    </citation>
    <scope>NUCLEOTIDE SEQUENCE [LARGE SCALE GENOMIC DNA]</scope>
    <source>
        <strain evidence="14">Basenji</strain>
    </source>
</reference>
<dbReference type="Pfam" id="PF09380">
    <property type="entry name" value="FERM_C"/>
    <property type="match status" value="1"/>
</dbReference>
<dbReference type="SUPFAM" id="SSF54236">
    <property type="entry name" value="Ubiquitin-like"/>
    <property type="match status" value="1"/>
</dbReference>
<dbReference type="InterPro" id="IPR019747">
    <property type="entry name" value="FERM_CS"/>
</dbReference>
<dbReference type="InterPro" id="IPR035963">
    <property type="entry name" value="FERM_2"/>
</dbReference>